<protein>
    <submittedName>
        <fullName evidence="1">Uncharacterized protein</fullName>
    </submittedName>
</protein>
<dbReference type="EMBL" id="CP067378">
    <property type="protein sequence ID" value="QYS88020.1"/>
    <property type="molecule type" value="Genomic_DNA"/>
</dbReference>
<sequence length="57" mass="6504">MFVLTCKVEIGNYVFHQVNEIEINKSVDEMSDTATIKLPTRFKVRDNGEDKVVETAT</sequence>
<gene>
    <name evidence="1" type="ORF">JJC05_09070</name>
</gene>
<evidence type="ECO:0000313" key="1">
    <source>
        <dbReference type="EMBL" id="QYS88020.1"/>
    </source>
</evidence>
<dbReference type="KEGG" id="fdv:JJC05_09070"/>
<reference evidence="1" key="1">
    <citation type="submission" date="2020-12" db="EMBL/GenBank/DDBJ databases">
        <title>Genome sequencing of genetic groups of Flavobacterium columnare.</title>
        <authorList>
            <person name="Waldbieser G.C."/>
            <person name="Griffin M.J."/>
            <person name="LaFrentz B.R."/>
        </authorList>
    </citation>
    <scope>NUCLEOTIDE SEQUENCE</scope>
    <source>
        <strain evidence="1">90-106</strain>
    </source>
</reference>
<name>A0A8G0P3Q7_9FLAO</name>
<proteinExistence type="predicted"/>
<dbReference type="Proteomes" id="UP000824721">
    <property type="component" value="Chromosome"/>
</dbReference>
<accession>A0A8G0P3Q7</accession>
<dbReference type="AlphaFoldDB" id="A0A8G0P3Q7"/>
<organism evidence="1">
    <name type="scientific">Flavobacterium columnare</name>
    <dbReference type="NCBI Taxonomy" id="996"/>
    <lineage>
        <taxon>Bacteria</taxon>
        <taxon>Pseudomonadati</taxon>
        <taxon>Bacteroidota</taxon>
        <taxon>Flavobacteriia</taxon>
        <taxon>Flavobacteriales</taxon>
        <taxon>Flavobacteriaceae</taxon>
        <taxon>Flavobacterium</taxon>
    </lineage>
</organism>